<keyword evidence="2" id="KW-1185">Reference proteome</keyword>
<organism evidence="1 2">
    <name type="scientific">Rhizodiscina lignyota</name>
    <dbReference type="NCBI Taxonomy" id="1504668"/>
    <lineage>
        <taxon>Eukaryota</taxon>
        <taxon>Fungi</taxon>
        <taxon>Dikarya</taxon>
        <taxon>Ascomycota</taxon>
        <taxon>Pezizomycotina</taxon>
        <taxon>Dothideomycetes</taxon>
        <taxon>Pleosporomycetidae</taxon>
        <taxon>Aulographales</taxon>
        <taxon>Rhizodiscinaceae</taxon>
        <taxon>Rhizodiscina</taxon>
    </lineage>
</organism>
<accession>A0A9P4ISI2</accession>
<reference evidence="1" key="1">
    <citation type="journal article" date="2020" name="Stud. Mycol.">
        <title>101 Dothideomycetes genomes: a test case for predicting lifestyles and emergence of pathogens.</title>
        <authorList>
            <person name="Haridas S."/>
            <person name="Albert R."/>
            <person name="Binder M."/>
            <person name="Bloem J."/>
            <person name="Labutti K."/>
            <person name="Salamov A."/>
            <person name="Andreopoulos B."/>
            <person name="Baker S."/>
            <person name="Barry K."/>
            <person name="Bills G."/>
            <person name="Bluhm B."/>
            <person name="Cannon C."/>
            <person name="Castanera R."/>
            <person name="Culley D."/>
            <person name="Daum C."/>
            <person name="Ezra D."/>
            <person name="Gonzalez J."/>
            <person name="Henrissat B."/>
            <person name="Kuo A."/>
            <person name="Liang C."/>
            <person name="Lipzen A."/>
            <person name="Lutzoni F."/>
            <person name="Magnuson J."/>
            <person name="Mondo S."/>
            <person name="Nolan M."/>
            <person name="Ohm R."/>
            <person name="Pangilinan J."/>
            <person name="Park H.-J."/>
            <person name="Ramirez L."/>
            <person name="Alfaro M."/>
            <person name="Sun H."/>
            <person name="Tritt A."/>
            <person name="Yoshinaga Y."/>
            <person name="Zwiers L.-H."/>
            <person name="Turgeon B."/>
            <person name="Goodwin S."/>
            <person name="Spatafora J."/>
            <person name="Crous P."/>
            <person name="Grigoriev I."/>
        </authorList>
    </citation>
    <scope>NUCLEOTIDE SEQUENCE</scope>
    <source>
        <strain evidence="1">CBS 133067</strain>
    </source>
</reference>
<name>A0A9P4ISI2_9PEZI</name>
<evidence type="ECO:0000313" key="2">
    <source>
        <dbReference type="Proteomes" id="UP000799772"/>
    </source>
</evidence>
<proteinExistence type="predicted"/>
<dbReference type="EMBL" id="ML978121">
    <property type="protein sequence ID" value="KAF2104558.1"/>
    <property type="molecule type" value="Genomic_DNA"/>
</dbReference>
<dbReference type="AlphaFoldDB" id="A0A9P4ISI2"/>
<comment type="caution">
    <text evidence="1">The sequence shown here is derived from an EMBL/GenBank/DDBJ whole genome shotgun (WGS) entry which is preliminary data.</text>
</comment>
<evidence type="ECO:0000313" key="1">
    <source>
        <dbReference type="EMBL" id="KAF2104558.1"/>
    </source>
</evidence>
<dbReference type="OrthoDB" id="3827811at2759"/>
<dbReference type="Proteomes" id="UP000799772">
    <property type="component" value="Unassembled WGS sequence"/>
</dbReference>
<protein>
    <submittedName>
        <fullName evidence="1">Uncharacterized protein</fullName>
    </submittedName>
</protein>
<gene>
    <name evidence="1" type="ORF">NA57DRAFT_51378</name>
</gene>
<sequence>MSRAINGLWLWDVAVPTSRARAITRPWTCPVCSKSRGGFDPRKRSFTLSREDKGVETIPASRPELAVVLGTNSFSLQTTNYSDGSDDAIHEAVHEAASLTLDQIPNPPWLSSPTQYLSVQFKFGSPKPPELKEIRIISTPPMRGLSPFRIPPPGLDTPTLIPDRAAFAAAQYPKAANAVLRIHFGACQTATDVLRVVAAAMQRPRVAAQLPSMNLRIIQALFRSRVRASDSRVCSVIRMIINRLHIGGLPVPYDLYACGLKFAARSRRLEYMRWYLTEFRVRKLTLPRDLFRSVIAKLSIGKNGYGEIRNGKWEMEDLHEILFGFRGWEVDAHLESWLERGLYNWQKMHAWLQVLAKAGKVEEIWREWRLWRDSHVRNTDGFFAPGRQRRVLGSIKLKGDANVAYALCRVGNLERAWEVIKESPSVFPILHEFDRRSLMGLAASNMEVQRFLAEFFRNGDVRHQDVHTSMRAALREHVVIQKLLLRLDSAF</sequence>